<sequence>MQPLVDEDDDNIIWDDCNSSEDFVPGAYLTASTAKDDNDINLAASSTPASKEGETSCQQDTPEERGTPCHVIGNAGRAPRNDKGVRSIGRELTAVKKSVDGILSWREEVDLHMSRYKEDMASVNRKLDLLINVILPPRVSQPPRPSSGDAPIRGNHVSASEGTQGVNLNRNGDSTHVQFVGADNSRSPTG</sequence>
<accession>A0A8T0HSV2</accession>
<proteinExistence type="predicted"/>
<gene>
    <name evidence="2" type="ORF">KC19_VG210600</name>
</gene>
<reference evidence="2" key="1">
    <citation type="submission" date="2020-06" db="EMBL/GenBank/DDBJ databases">
        <title>WGS assembly of Ceratodon purpureus strain R40.</title>
        <authorList>
            <person name="Carey S.B."/>
            <person name="Jenkins J."/>
            <person name="Shu S."/>
            <person name="Lovell J.T."/>
            <person name="Sreedasyam A."/>
            <person name="Maumus F."/>
            <person name="Tiley G.P."/>
            <person name="Fernandez-Pozo N."/>
            <person name="Barry K."/>
            <person name="Chen C."/>
            <person name="Wang M."/>
            <person name="Lipzen A."/>
            <person name="Daum C."/>
            <person name="Saski C.A."/>
            <person name="Payton A.C."/>
            <person name="Mcbreen J.C."/>
            <person name="Conrad R.E."/>
            <person name="Kollar L.M."/>
            <person name="Olsson S."/>
            <person name="Huttunen S."/>
            <person name="Landis J.B."/>
            <person name="Wickett N.J."/>
            <person name="Johnson M.G."/>
            <person name="Rensing S.A."/>
            <person name="Grimwood J."/>
            <person name="Schmutz J."/>
            <person name="Mcdaniel S.F."/>
        </authorList>
    </citation>
    <scope>NUCLEOTIDE SEQUENCE</scope>
    <source>
        <strain evidence="2">R40</strain>
    </source>
</reference>
<evidence type="ECO:0000313" key="3">
    <source>
        <dbReference type="Proteomes" id="UP000822688"/>
    </source>
</evidence>
<evidence type="ECO:0000313" key="2">
    <source>
        <dbReference type="EMBL" id="KAG0573805.1"/>
    </source>
</evidence>
<feature type="region of interest" description="Disordered" evidence="1">
    <location>
        <begin position="39"/>
        <end position="68"/>
    </location>
</feature>
<feature type="compositionally biased region" description="Polar residues" evidence="1">
    <location>
        <begin position="43"/>
        <end position="60"/>
    </location>
</feature>
<name>A0A8T0HSV2_CERPU</name>
<dbReference type="AlphaFoldDB" id="A0A8T0HSV2"/>
<comment type="caution">
    <text evidence="2">The sequence shown here is derived from an EMBL/GenBank/DDBJ whole genome shotgun (WGS) entry which is preliminary data.</text>
</comment>
<keyword evidence="3" id="KW-1185">Reference proteome</keyword>
<feature type="region of interest" description="Disordered" evidence="1">
    <location>
        <begin position="138"/>
        <end position="190"/>
    </location>
</feature>
<feature type="compositionally biased region" description="Polar residues" evidence="1">
    <location>
        <begin position="157"/>
        <end position="177"/>
    </location>
</feature>
<protein>
    <submittedName>
        <fullName evidence="2">Uncharacterized protein</fullName>
    </submittedName>
</protein>
<dbReference type="EMBL" id="CM026426">
    <property type="protein sequence ID" value="KAG0573805.1"/>
    <property type="molecule type" value="Genomic_DNA"/>
</dbReference>
<dbReference type="Proteomes" id="UP000822688">
    <property type="component" value="Chromosome V"/>
</dbReference>
<organism evidence="2 3">
    <name type="scientific">Ceratodon purpureus</name>
    <name type="common">Fire moss</name>
    <name type="synonym">Dicranum purpureum</name>
    <dbReference type="NCBI Taxonomy" id="3225"/>
    <lineage>
        <taxon>Eukaryota</taxon>
        <taxon>Viridiplantae</taxon>
        <taxon>Streptophyta</taxon>
        <taxon>Embryophyta</taxon>
        <taxon>Bryophyta</taxon>
        <taxon>Bryophytina</taxon>
        <taxon>Bryopsida</taxon>
        <taxon>Dicranidae</taxon>
        <taxon>Pseudoditrichales</taxon>
        <taxon>Ditrichaceae</taxon>
        <taxon>Ceratodon</taxon>
    </lineage>
</organism>
<evidence type="ECO:0000256" key="1">
    <source>
        <dbReference type="SAM" id="MobiDB-lite"/>
    </source>
</evidence>